<feature type="region of interest" description="Disordered" evidence="2">
    <location>
        <begin position="235"/>
        <end position="267"/>
    </location>
</feature>
<reference evidence="3" key="1">
    <citation type="submission" date="2025-08" db="UniProtKB">
        <authorList>
            <consortium name="Ensembl"/>
        </authorList>
    </citation>
    <scope>IDENTIFICATION</scope>
</reference>
<feature type="region of interest" description="Disordered" evidence="2">
    <location>
        <begin position="282"/>
        <end position="310"/>
    </location>
</feature>
<sequence>MDKKKKPLDVTASSLVDLKAELYRKQEQFKREKLGQETSGAGFKAKSKDKKPNIWSKQNAGVSARAAKDAEQLEEERSTIDTARRKLEEKARLYEQMTKGDFPDEETEGLFLVDFTQKIIDKKRETLAQKEKEDEEQLSSSPVPPPENPDEEWVDFVDALGRSRRYLCDIFFSSRIKASSDKTLLSEDMRRELQRQEWEREEEEAMKRPVGPIHYEDIRQQEARDLGVGYYAFSQDQEQRQKQRETLDMLRDQTTDQRTKRERLKERKQAILQARLAKVRQRKMKKAKLDGEEEEFETTGTPPQPEECPEVSILKKVEVEIQERRDTKPGVPHVREWDRGKEFMFTEWKSRRREERDSEFAPPSAYFADDKRPKPGKYKNEENKSNMSFKWARAPGGISESKAEPQPQSKTASSPPEPQLNPPPSAQPPPSDSSSLSAPPFHPQYPPHPLFYPPFPPPPTPQFASPPHLLPPFPPPFPHQYPPQYPPQVQSQAQPAGDSQTQQLHQGSPQSLDDMLSFYRNST</sequence>
<evidence type="ECO:0000313" key="4">
    <source>
        <dbReference type="Proteomes" id="UP000261580"/>
    </source>
</evidence>
<dbReference type="Ensembl" id="ENSNBRT00000023677.1">
    <property type="protein sequence ID" value="ENSNBRP00000023075.1"/>
    <property type="gene ID" value="ENSNBRG00000017635.1"/>
</dbReference>
<feature type="compositionally biased region" description="Pro residues" evidence="2">
    <location>
        <begin position="468"/>
        <end position="486"/>
    </location>
</feature>
<protein>
    <submittedName>
        <fullName evidence="3">Coiled-coil domain containing 174</fullName>
    </submittedName>
</protein>
<feature type="compositionally biased region" description="Basic and acidic residues" evidence="2">
    <location>
        <begin position="368"/>
        <end position="384"/>
    </location>
</feature>
<name>A0A3Q4HI67_NEOBR</name>
<dbReference type="InterPro" id="IPR025066">
    <property type="entry name" value="CCDC174-like"/>
</dbReference>
<keyword evidence="4" id="KW-1185">Reference proteome</keyword>
<feature type="compositionally biased region" description="Basic and acidic residues" evidence="2">
    <location>
        <begin position="66"/>
        <end position="84"/>
    </location>
</feature>
<proteinExistence type="predicted"/>
<dbReference type="PANTHER" id="PTHR15885:SF1">
    <property type="entry name" value="COILED-COIL DOMAIN-CONTAINING PROTEIN 174"/>
    <property type="match status" value="1"/>
</dbReference>
<evidence type="ECO:0000256" key="1">
    <source>
        <dbReference type="ARBA" id="ARBA00023054"/>
    </source>
</evidence>
<feature type="compositionally biased region" description="Pro residues" evidence="2">
    <location>
        <begin position="415"/>
        <end position="431"/>
    </location>
</feature>
<evidence type="ECO:0000256" key="2">
    <source>
        <dbReference type="SAM" id="MobiDB-lite"/>
    </source>
</evidence>
<feature type="compositionally biased region" description="Pro residues" evidence="2">
    <location>
        <begin position="440"/>
        <end position="461"/>
    </location>
</feature>
<reference evidence="3" key="2">
    <citation type="submission" date="2025-09" db="UniProtKB">
        <authorList>
            <consortium name="Ensembl"/>
        </authorList>
    </citation>
    <scope>IDENTIFICATION</scope>
</reference>
<dbReference type="GO" id="GO:0005634">
    <property type="term" value="C:nucleus"/>
    <property type="evidence" value="ECO:0007669"/>
    <property type="project" value="TreeGrafter"/>
</dbReference>
<feature type="compositionally biased region" description="Basic and acidic residues" evidence="2">
    <location>
        <begin position="237"/>
        <end position="267"/>
    </location>
</feature>
<feature type="region of interest" description="Disordered" evidence="2">
    <location>
        <begin position="29"/>
        <end position="84"/>
    </location>
</feature>
<feature type="compositionally biased region" description="Polar residues" evidence="2">
    <location>
        <begin position="497"/>
        <end position="511"/>
    </location>
</feature>
<dbReference type="Bgee" id="ENSNBRG00000017635">
    <property type="expression patterns" value="Expressed in testis and 4 other cell types or tissues"/>
</dbReference>
<feature type="compositionally biased region" description="Basic and acidic residues" evidence="2">
    <location>
        <begin position="339"/>
        <end position="359"/>
    </location>
</feature>
<dbReference type="Proteomes" id="UP000261580">
    <property type="component" value="Unassembled WGS sequence"/>
</dbReference>
<feature type="region of interest" description="Disordered" evidence="2">
    <location>
        <begin position="126"/>
        <end position="152"/>
    </location>
</feature>
<dbReference type="PANTHER" id="PTHR15885">
    <property type="entry name" value="COILED-COIL DOMAIN-CONTAINING PROTEIN 174"/>
    <property type="match status" value="1"/>
</dbReference>
<organism evidence="3 4">
    <name type="scientific">Neolamprologus brichardi</name>
    <name type="common">Fairy cichlid</name>
    <name type="synonym">Lamprologus brichardi</name>
    <dbReference type="NCBI Taxonomy" id="32507"/>
    <lineage>
        <taxon>Eukaryota</taxon>
        <taxon>Metazoa</taxon>
        <taxon>Chordata</taxon>
        <taxon>Craniata</taxon>
        <taxon>Vertebrata</taxon>
        <taxon>Euteleostomi</taxon>
        <taxon>Actinopterygii</taxon>
        <taxon>Neopterygii</taxon>
        <taxon>Teleostei</taxon>
        <taxon>Neoteleostei</taxon>
        <taxon>Acanthomorphata</taxon>
        <taxon>Ovalentaria</taxon>
        <taxon>Cichlomorphae</taxon>
        <taxon>Cichliformes</taxon>
        <taxon>Cichlidae</taxon>
        <taxon>African cichlids</taxon>
        <taxon>Pseudocrenilabrinae</taxon>
        <taxon>Lamprologini</taxon>
        <taxon>Neolamprologus</taxon>
    </lineage>
</organism>
<dbReference type="AlphaFoldDB" id="A0A3Q4HI67"/>
<dbReference type="GeneTree" id="ENSGT00440000033958"/>
<dbReference type="Pfam" id="PF13300">
    <property type="entry name" value="DUF4078"/>
    <property type="match status" value="1"/>
</dbReference>
<evidence type="ECO:0000313" key="3">
    <source>
        <dbReference type="Ensembl" id="ENSNBRP00000023075.1"/>
    </source>
</evidence>
<accession>A0A3Q4HI67</accession>
<keyword evidence="1" id="KW-0175">Coiled coil</keyword>
<feature type="region of interest" description="Disordered" evidence="2">
    <location>
        <begin position="339"/>
        <end position="523"/>
    </location>
</feature>